<evidence type="ECO:0000313" key="12">
    <source>
        <dbReference type="Proteomes" id="UP000217507"/>
    </source>
</evidence>
<dbReference type="GO" id="GO:0003677">
    <property type="term" value="F:DNA binding"/>
    <property type="evidence" value="ECO:0007669"/>
    <property type="project" value="UniProtKB-KW"/>
</dbReference>
<dbReference type="GO" id="GO:0046872">
    <property type="term" value="F:metal ion binding"/>
    <property type="evidence" value="ECO:0007669"/>
    <property type="project" value="UniProtKB-KW"/>
</dbReference>
<dbReference type="AlphaFoldDB" id="A0A1Z4KH79"/>
<dbReference type="EMBL" id="AP018216">
    <property type="protein sequence ID" value="BAY68340.1"/>
    <property type="molecule type" value="Genomic_DNA"/>
</dbReference>
<dbReference type="InterPro" id="IPR010095">
    <property type="entry name" value="Cas12f1-like_TNB"/>
</dbReference>
<reference evidence="11 12" key="1">
    <citation type="submission" date="2017-06" db="EMBL/GenBank/DDBJ databases">
        <title>Genome sequencing of cyanobaciteial culture collection at National Institute for Environmental Studies (NIES).</title>
        <authorList>
            <person name="Hirose Y."/>
            <person name="Shimura Y."/>
            <person name="Fujisawa T."/>
            <person name="Nakamura Y."/>
            <person name="Kawachi M."/>
        </authorList>
    </citation>
    <scope>NUCLEOTIDE SEQUENCE [LARGE SCALE GENOMIC DNA]</scope>
    <source>
        <strain evidence="11 12">NIES-23</strain>
    </source>
</reference>
<dbReference type="InterPro" id="IPR021027">
    <property type="entry name" value="Transposase_put_HTH"/>
</dbReference>
<evidence type="ECO:0000256" key="3">
    <source>
        <dbReference type="ARBA" id="ARBA00022578"/>
    </source>
</evidence>
<dbReference type="NCBIfam" id="TIGR01766">
    <property type="entry name" value="IS200/IS605 family accessory protein TnpB-like domain"/>
    <property type="match status" value="1"/>
</dbReference>
<feature type="domain" description="Transposase putative helix-turn-helix" evidence="10">
    <location>
        <begin position="1"/>
        <end position="47"/>
    </location>
</feature>
<dbReference type="InterPro" id="IPR001959">
    <property type="entry name" value="Transposase"/>
</dbReference>
<proteinExistence type="inferred from homology"/>
<evidence type="ECO:0000256" key="5">
    <source>
        <dbReference type="ARBA" id="ARBA00022833"/>
    </source>
</evidence>
<organism evidence="11 12">
    <name type="scientific">Trichormus variabilis NIES-23</name>
    <dbReference type="NCBI Taxonomy" id="1973479"/>
    <lineage>
        <taxon>Bacteria</taxon>
        <taxon>Bacillati</taxon>
        <taxon>Cyanobacteriota</taxon>
        <taxon>Cyanophyceae</taxon>
        <taxon>Nostocales</taxon>
        <taxon>Nostocaceae</taxon>
        <taxon>Trichormus</taxon>
    </lineage>
</organism>
<evidence type="ECO:0000256" key="4">
    <source>
        <dbReference type="ARBA" id="ARBA00022723"/>
    </source>
</evidence>
<dbReference type="Proteomes" id="UP000217507">
    <property type="component" value="Chromosome"/>
</dbReference>
<name>A0A1Z4KH79_ANAVA</name>
<keyword evidence="6" id="KW-0238">DNA-binding</keyword>
<feature type="domain" description="Cas12f1-like TNB" evidence="9">
    <location>
        <begin position="333"/>
        <end position="400"/>
    </location>
</feature>
<keyword evidence="3" id="KW-0815">Transposition</keyword>
<dbReference type="GO" id="GO:0032196">
    <property type="term" value="P:transposition"/>
    <property type="evidence" value="ECO:0007669"/>
    <property type="project" value="UniProtKB-KW"/>
</dbReference>
<accession>A0A1Z4KH79</accession>
<keyword evidence="7" id="KW-0233">DNA recombination</keyword>
<evidence type="ECO:0000256" key="6">
    <source>
        <dbReference type="ARBA" id="ARBA00023125"/>
    </source>
</evidence>
<evidence type="ECO:0000259" key="8">
    <source>
        <dbReference type="Pfam" id="PF01385"/>
    </source>
</evidence>
<evidence type="ECO:0000259" key="9">
    <source>
        <dbReference type="Pfam" id="PF07282"/>
    </source>
</evidence>
<evidence type="ECO:0000259" key="10">
    <source>
        <dbReference type="Pfam" id="PF12323"/>
    </source>
</evidence>
<dbReference type="NCBIfam" id="NF040570">
    <property type="entry name" value="guided_TnpB"/>
    <property type="match status" value="1"/>
</dbReference>
<evidence type="ECO:0000256" key="1">
    <source>
        <dbReference type="ARBA" id="ARBA00008761"/>
    </source>
</evidence>
<dbReference type="GO" id="GO:0006310">
    <property type="term" value="P:DNA recombination"/>
    <property type="evidence" value="ECO:0007669"/>
    <property type="project" value="UniProtKB-KW"/>
</dbReference>
<comment type="similarity">
    <text evidence="2">In the N-terminal section; belongs to the transposase 2 family.</text>
</comment>
<keyword evidence="5" id="KW-0862">Zinc</keyword>
<evidence type="ECO:0000256" key="7">
    <source>
        <dbReference type="ARBA" id="ARBA00023172"/>
    </source>
</evidence>
<dbReference type="Pfam" id="PF01385">
    <property type="entry name" value="OrfB_IS605"/>
    <property type="match status" value="1"/>
</dbReference>
<evidence type="ECO:0000256" key="2">
    <source>
        <dbReference type="ARBA" id="ARBA00011044"/>
    </source>
</evidence>
<protein>
    <submittedName>
        <fullName evidence="11">Transposase</fullName>
    </submittedName>
</protein>
<evidence type="ECO:0000313" key="11">
    <source>
        <dbReference type="EMBL" id="BAY68340.1"/>
    </source>
</evidence>
<comment type="similarity">
    <text evidence="1">In the C-terminal section; belongs to the transposase 35 family.</text>
</comment>
<gene>
    <name evidence="11" type="ORF">NIES23_11260</name>
</gene>
<keyword evidence="4" id="KW-0479">Metal-binding</keyword>
<feature type="domain" description="Probable transposase IS891/IS1136/IS1341" evidence="8">
    <location>
        <begin position="212"/>
        <end position="321"/>
    </location>
</feature>
<dbReference type="Pfam" id="PF07282">
    <property type="entry name" value="Cas12f1-like_TNB"/>
    <property type="match status" value="1"/>
</dbReference>
<dbReference type="Pfam" id="PF12323">
    <property type="entry name" value="HTH_OrfB_IS605"/>
    <property type="match status" value="1"/>
</dbReference>
<dbReference type="PANTHER" id="PTHR30405">
    <property type="entry name" value="TRANSPOSASE"/>
    <property type="match status" value="1"/>
</dbReference>
<sequence length="452" mass="50336">MLHKVVQVRLYPSIEQKVQLAQAFGCSRWWWNYALNKSIETYKETGKGLTRAALNALLPNLKKAEDTCWLADCYSQVLQATTLNLTTAYKNFFEKRAGFPKFKSKHGKQSIQYPQNVKIVDGESSPVRAASRREGGFPSVGNWRSRSVSEGFTRKGNIKLPGNIGIVKAKIHRPIEGKIKTVTVSKTPSGKYLASILTEVEGVSTPLNTSEKPAITEGKIYGIDLGLKHFAVVSDGEKISKYDNPKHLAKHEKNLKRKQKKLARKVKGSNSRNRYRKVVAKVYERVSNSRQDFLHKLSYKLVSDSQAVIVENLHLLGMVRNHKLAKSISDAGWGMFTNFLAYKLERKGGKLVEIDRWFPSSKLCSNCFYQIGEMPLDVREWTCPSCGTHHDRDGNAAINIRAEGIRMIKAEGSAVSAVGGEVSPKLGRKSKFGHSPVITEADTVLGTPSQCG</sequence>
<dbReference type="InterPro" id="IPR051399">
    <property type="entry name" value="RNA-guided_DNA_endo/Transpos"/>
</dbReference>
<dbReference type="PANTHER" id="PTHR30405:SF25">
    <property type="entry name" value="RNA-GUIDED DNA ENDONUCLEASE INSQ-RELATED"/>
    <property type="match status" value="1"/>
</dbReference>